<reference evidence="1 2" key="1">
    <citation type="journal article" date="2011" name="Front. Microbiol.">
        <title>Genomic signatures of strain selection and enhancement in Bacillus atrophaeus var. globigii, a historical biowarfare simulant.</title>
        <authorList>
            <person name="Gibbons H.S."/>
            <person name="Broomall S.M."/>
            <person name="McNew L.A."/>
            <person name="Daligault H."/>
            <person name="Chapman C."/>
            <person name="Bruce D."/>
            <person name="Karavis M."/>
            <person name="Krepps M."/>
            <person name="McGregor P.A."/>
            <person name="Hong C."/>
            <person name="Park K.H."/>
            <person name="Akmal A."/>
            <person name="Feldman A."/>
            <person name="Lin J.S."/>
            <person name="Chang W.E."/>
            <person name="Higgs B.W."/>
            <person name="Demirev P."/>
            <person name="Lindquist J."/>
            <person name="Liem A."/>
            <person name="Fochler E."/>
            <person name="Read T.D."/>
            <person name="Tapia R."/>
            <person name="Johnson S."/>
            <person name="Bishop-Lilly K.A."/>
            <person name="Detter C."/>
            <person name="Han C."/>
            <person name="Sozhamannan S."/>
            <person name="Rosenzweig C.N."/>
            <person name="Skowronski E.W."/>
        </authorList>
    </citation>
    <scope>NUCLEOTIDE SEQUENCE [LARGE SCALE GENOMIC DNA]</scope>
    <source>
        <strain evidence="1 2">1942</strain>
    </source>
</reference>
<proteinExistence type="predicted"/>
<sequence>MYPVNKKDIATERTRKQIKLQVDRLKSLSKTDEQIVKFLEDDVEKELGLSNYFDSVHELADYIEIPVSKFRVFWM</sequence>
<evidence type="ECO:0000313" key="1">
    <source>
        <dbReference type="EMBL" id="ADP32499.1"/>
    </source>
</evidence>
<dbReference type="Proteomes" id="UP000006867">
    <property type="component" value="Chromosome"/>
</dbReference>
<organism evidence="1 2">
    <name type="scientific">Bacillus atrophaeus (strain 1942)</name>
    <dbReference type="NCBI Taxonomy" id="720555"/>
    <lineage>
        <taxon>Bacteria</taxon>
        <taxon>Bacillati</taxon>
        <taxon>Bacillota</taxon>
        <taxon>Bacilli</taxon>
        <taxon>Bacillales</taxon>
        <taxon>Bacillaceae</taxon>
        <taxon>Bacillus</taxon>
    </lineage>
</organism>
<name>A0ABM5LX92_BACA1</name>
<evidence type="ECO:0000313" key="2">
    <source>
        <dbReference type="Proteomes" id="UP000006867"/>
    </source>
</evidence>
<dbReference type="RefSeq" id="WP_003325906.1">
    <property type="nucleotide sequence ID" value="NC_014639.1"/>
</dbReference>
<protein>
    <submittedName>
        <fullName evidence="1">Uncharacterized protein</fullName>
    </submittedName>
</protein>
<keyword evidence="2" id="KW-1185">Reference proteome</keyword>
<dbReference type="EMBL" id="CP002207">
    <property type="protein sequence ID" value="ADP32499.1"/>
    <property type="molecule type" value="Genomic_DNA"/>
</dbReference>
<gene>
    <name evidence="1" type="ordered locus">BATR1942_07800</name>
</gene>
<accession>A0ABM5LX92</accession>